<dbReference type="STRING" id="45357.A0A2V1ASN3"/>
<evidence type="ECO:0000256" key="1">
    <source>
        <dbReference type="ARBA" id="ARBA00022574"/>
    </source>
</evidence>
<evidence type="ECO:0008006" key="8">
    <source>
        <dbReference type="Google" id="ProtNLM"/>
    </source>
</evidence>
<evidence type="ECO:0000313" key="7">
    <source>
        <dbReference type="Proteomes" id="UP000244309"/>
    </source>
</evidence>
<dbReference type="OrthoDB" id="10257301at2759"/>
<feature type="repeat" description="WD" evidence="5">
    <location>
        <begin position="292"/>
        <end position="320"/>
    </location>
</feature>
<accession>A0A2V1ASN3</accession>
<dbReference type="SMART" id="SM00320">
    <property type="entry name" value="WD40"/>
    <property type="match status" value="4"/>
</dbReference>
<dbReference type="GeneID" id="37005518"/>
<keyword evidence="3" id="KW-0647">Proteasome</keyword>
<comment type="similarity">
    <text evidence="4">Belongs to the WD repeat PAAF1/RPN14 family.</text>
</comment>
<keyword evidence="7" id="KW-1185">Reference proteome</keyword>
<dbReference type="InterPro" id="IPR015943">
    <property type="entry name" value="WD40/YVTN_repeat-like_dom_sf"/>
</dbReference>
<dbReference type="Pfam" id="PF00400">
    <property type="entry name" value="WD40"/>
    <property type="match status" value="3"/>
</dbReference>
<dbReference type="Proteomes" id="UP000244309">
    <property type="component" value="Unassembled WGS sequence"/>
</dbReference>
<dbReference type="PROSITE" id="PS50082">
    <property type="entry name" value="WD_REPEATS_2"/>
    <property type="match status" value="3"/>
</dbReference>
<dbReference type="PANTHER" id="PTHR19857:SF19">
    <property type="entry name" value="26S PROTEASOME REGULATORY SUBUNIT RPN14"/>
    <property type="match status" value="1"/>
</dbReference>
<evidence type="ECO:0000256" key="5">
    <source>
        <dbReference type="PROSITE-ProRule" id="PRU00221"/>
    </source>
</evidence>
<protein>
    <recommendedName>
        <fullName evidence="8">Anaphase-promoting complex subunit 4 WD40 domain-containing protein</fullName>
    </recommendedName>
</protein>
<dbReference type="Gene3D" id="2.130.10.10">
    <property type="entry name" value="YVTN repeat-like/Quinoprotein amine dehydrogenase"/>
    <property type="match status" value="2"/>
</dbReference>
<organism evidence="6 7">
    <name type="scientific">Candidozyma haemuli</name>
    <dbReference type="NCBI Taxonomy" id="45357"/>
    <lineage>
        <taxon>Eukaryota</taxon>
        <taxon>Fungi</taxon>
        <taxon>Dikarya</taxon>
        <taxon>Ascomycota</taxon>
        <taxon>Saccharomycotina</taxon>
        <taxon>Pichiomycetes</taxon>
        <taxon>Metschnikowiaceae</taxon>
        <taxon>Candidozyma</taxon>
    </lineage>
</organism>
<dbReference type="InterPro" id="IPR019775">
    <property type="entry name" value="WD40_repeat_CS"/>
</dbReference>
<dbReference type="PROSITE" id="PS50294">
    <property type="entry name" value="WD_REPEATS_REGION"/>
    <property type="match status" value="1"/>
</dbReference>
<feature type="repeat" description="WD" evidence="5">
    <location>
        <begin position="172"/>
        <end position="213"/>
    </location>
</feature>
<dbReference type="PANTHER" id="PTHR19857">
    <property type="entry name" value="MITOCHONDRIAL DIVISION PROTEIN 1-RELATED"/>
    <property type="match status" value="1"/>
</dbReference>
<evidence type="ECO:0000313" key="6">
    <source>
        <dbReference type="EMBL" id="PVH21217.1"/>
    </source>
</evidence>
<dbReference type="InterPro" id="IPR036322">
    <property type="entry name" value="WD40_repeat_dom_sf"/>
</dbReference>
<dbReference type="VEuPathDB" id="FungiDB:CXQ85_000185"/>
<evidence type="ECO:0000256" key="2">
    <source>
        <dbReference type="ARBA" id="ARBA00022737"/>
    </source>
</evidence>
<dbReference type="InterPro" id="IPR001680">
    <property type="entry name" value="WD40_rpt"/>
</dbReference>
<dbReference type="PROSITE" id="PS00678">
    <property type="entry name" value="WD_REPEATS_1"/>
    <property type="match status" value="1"/>
</dbReference>
<dbReference type="SUPFAM" id="SSF50978">
    <property type="entry name" value="WD40 repeat-like"/>
    <property type="match status" value="1"/>
</dbReference>
<comment type="caution">
    <text evidence="6">The sequence shown here is derived from an EMBL/GenBank/DDBJ whole genome shotgun (WGS) entry which is preliminary data.</text>
</comment>
<feature type="repeat" description="WD" evidence="5">
    <location>
        <begin position="128"/>
        <end position="169"/>
    </location>
</feature>
<name>A0A2V1ASN3_9ASCO</name>
<sequence length="392" mass="42792">MKLVTAQKEILTIIQEVESGESKEDKIWIAVRDSTDEDHSDYGDVKVEGSESGMQLSCEGFTITRKGPQAFLIEPPGRLCTAPSQSIDIRSVSAVALTKSTKTLLVGTEQGSLKRFDTTTRKEVAKIENAHYSNVTLLRTFPSDKVLLSVGSDFQIKIWDIELEEDKSARTFRHQNKRITDVALIGGGRNFISTSEDGSAVLWECGSGKVVSTFLRIGNHKDPALCVVVCSTDSALSASDILAGESQYECEDKVMYVGYGSGIIQEFRIASHSQTSVKFKRSKDSPVTALVSPDEHTLVAGYEDGTIVVWDRDAQRAKHEVSFNPSFPISNMTIRASNTLVFDNGPESLLTMDLNSLDVGQLIGFTEAFTVQSIAAVNKTIVVATGDEIANY</sequence>
<keyword evidence="1 5" id="KW-0853">WD repeat</keyword>
<keyword evidence="2" id="KW-0677">Repeat</keyword>
<dbReference type="EMBL" id="PKFO01000005">
    <property type="protein sequence ID" value="PVH21217.1"/>
    <property type="molecule type" value="Genomic_DNA"/>
</dbReference>
<dbReference type="AlphaFoldDB" id="A0A2V1ASN3"/>
<reference evidence="6 7" key="1">
    <citation type="submission" date="2017-12" db="EMBL/GenBank/DDBJ databases">
        <title>Genome Sequence of a Multidrug-Resistant Candida haemulonii Isolate from a Patient with Chronic Leg Ulcers in Israel.</title>
        <authorList>
            <person name="Chow N.A."/>
            <person name="Gade L."/>
            <person name="Batra D."/>
            <person name="Rowe L.A."/>
            <person name="Ben-Ami R."/>
            <person name="Loparev V.N."/>
            <person name="Litvintseva A.P."/>
        </authorList>
    </citation>
    <scope>NUCLEOTIDE SEQUENCE [LARGE SCALE GENOMIC DNA]</scope>
    <source>
        <strain evidence="6 7">B11899</strain>
    </source>
</reference>
<evidence type="ECO:0000256" key="4">
    <source>
        <dbReference type="ARBA" id="ARBA00038321"/>
    </source>
</evidence>
<proteinExistence type="inferred from homology"/>
<evidence type="ECO:0000256" key="3">
    <source>
        <dbReference type="ARBA" id="ARBA00022942"/>
    </source>
</evidence>
<gene>
    <name evidence="6" type="ORF">CXQ85_000185</name>
</gene>
<dbReference type="GO" id="GO:0000502">
    <property type="term" value="C:proteasome complex"/>
    <property type="evidence" value="ECO:0007669"/>
    <property type="project" value="UniProtKB-KW"/>
</dbReference>
<dbReference type="RefSeq" id="XP_025342157.1">
    <property type="nucleotide sequence ID" value="XM_025483942.1"/>
</dbReference>
<dbReference type="InterPro" id="IPR051179">
    <property type="entry name" value="WD_repeat_multifunction"/>
</dbReference>